<evidence type="ECO:0000313" key="3">
    <source>
        <dbReference type="Proteomes" id="UP001055125"/>
    </source>
</evidence>
<evidence type="ECO:0000313" key="2">
    <source>
        <dbReference type="EMBL" id="GJD97998.1"/>
    </source>
</evidence>
<proteinExistence type="predicted"/>
<evidence type="ECO:0008006" key="4">
    <source>
        <dbReference type="Google" id="ProtNLM"/>
    </source>
</evidence>
<accession>A0ABQ4S880</accession>
<organism evidence="2 3">
    <name type="scientific">Methylobacterium iners</name>
    <dbReference type="NCBI Taxonomy" id="418707"/>
    <lineage>
        <taxon>Bacteria</taxon>
        <taxon>Pseudomonadati</taxon>
        <taxon>Pseudomonadota</taxon>
        <taxon>Alphaproteobacteria</taxon>
        <taxon>Hyphomicrobiales</taxon>
        <taxon>Methylobacteriaceae</taxon>
        <taxon>Methylobacterium</taxon>
    </lineage>
</organism>
<reference evidence="2" key="1">
    <citation type="journal article" date="2021" name="Front. Microbiol.">
        <title>Comprehensive Comparative Genomics and Phenotyping of Methylobacterium Species.</title>
        <authorList>
            <person name="Alessa O."/>
            <person name="Ogura Y."/>
            <person name="Fujitani Y."/>
            <person name="Takami H."/>
            <person name="Hayashi T."/>
            <person name="Sahin N."/>
            <person name="Tani A."/>
        </authorList>
    </citation>
    <scope>NUCLEOTIDE SEQUENCE</scope>
    <source>
        <strain evidence="2">DSM 19015</strain>
    </source>
</reference>
<dbReference type="EMBL" id="BPQP01000140">
    <property type="protein sequence ID" value="GJD97998.1"/>
    <property type="molecule type" value="Genomic_DNA"/>
</dbReference>
<name>A0ABQ4S880_9HYPH</name>
<reference evidence="2" key="2">
    <citation type="submission" date="2021-08" db="EMBL/GenBank/DDBJ databases">
        <authorList>
            <person name="Tani A."/>
            <person name="Ola A."/>
            <person name="Ogura Y."/>
            <person name="Katsura K."/>
            <person name="Hayashi T."/>
        </authorList>
    </citation>
    <scope>NUCLEOTIDE SEQUENCE</scope>
    <source>
        <strain evidence="2">DSM 19015</strain>
    </source>
</reference>
<feature type="region of interest" description="Disordered" evidence="1">
    <location>
        <begin position="44"/>
        <end position="64"/>
    </location>
</feature>
<protein>
    <recommendedName>
        <fullName evidence="4">Transposase</fullName>
    </recommendedName>
</protein>
<sequence>MRIDSSRRGARKDDRLVSCWVAFGYNARTACALVTDSPGLLEASRNRFDAPDTSDEQDGILSAF</sequence>
<dbReference type="Proteomes" id="UP001055125">
    <property type="component" value="Unassembled WGS sequence"/>
</dbReference>
<comment type="caution">
    <text evidence="2">The sequence shown here is derived from an EMBL/GenBank/DDBJ whole genome shotgun (WGS) entry which is preliminary data.</text>
</comment>
<keyword evidence="3" id="KW-1185">Reference proteome</keyword>
<evidence type="ECO:0000256" key="1">
    <source>
        <dbReference type="SAM" id="MobiDB-lite"/>
    </source>
</evidence>
<gene>
    <name evidence="2" type="ORF">OCOJLMKI_5237</name>
</gene>